<reference evidence="1 2" key="1">
    <citation type="journal article" date="2018" name="Front. Plant Sci.">
        <title>Red Clover (Trifolium pratense) and Zigzag Clover (T. medium) - A Picture of Genomic Similarities and Differences.</title>
        <authorList>
            <person name="Dluhosova J."/>
            <person name="Istvanek J."/>
            <person name="Nedelnik J."/>
            <person name="Repkova J."/>
        </authorList>
    </citation>
    <scope>NUCLEOTIDE SEQUENCE [LARGE SCALE GENOMIC DNA]</scope>
    <source>
        <strain evidence="2">cv. 10/8</strain>
        <tissue evidence="1">Leaf</tissue>
    </source>
</reference>
<dbReference type="Proteomes" id="UP000265520">
    <property type="component" value="Unassembled WGS sequence"/>
</dbReference>
<organism evidence="1 2">
    <name type="scientific">Trifolium medium</name>
    <dbReference type="NCBI Taxonomy" id="97028"/>
    <lineage>
        <taxon>Eukaryota</taxon>
        <taxon>Viridiplantae</taxon>
        <taxon>Streptophyta</taxon>
        <taxon>Embryophyta</taxon>
        <taxon>Tracheophyta</taxon>
        <taxon>Spermatophyta</taxon>
        <taxon>Magnoliopsida</taxon>
        <taxon>eudicotyledons</taxon>
        <taxon>Gunneridae</taxon>
        <taxon>Pentapetalae</taxon>
        <taxon>rosids</taxon>
        <taxon>fabids</taxon>
        <taxon>Fabales</taxon>
        <taxon>Fabaceae</taxon>
        <taxon>Papilionoideae</taxon>
        <taxon>50 kb inversion clade</taxon>
        <taxon>NPAAA clade</taxon>
        <taxon>Hologalegina</taxon>
        <taxon>IRL clade</taxon>
        <taxon>Trifolieae</taxon>
        <taxon>Trifolium</taxon>
    </lineage>
</organism>
<feature type="non-terminal residue" evidence="1">
    <location>
        <position position="40"/>
    </location>
</feature>
<proteinExistence type="predicted"/>
<comment type="caution">
    <text evidence="1">The sequence shown here is derived from an EMBL/GenBank/DDBJ whole genome shotgun (WGS) entry which is preliminary data.</text>
</comment>
<accession>A0A392SWP8</accession>
<name>A0A392SWP8_9FABA</name>
<sequence length="40" mass="4155">MRDARAWAARRTVHFCFSGISSAVGAARAGGLRHAQGALA</sequence>
<evidence type="ECO:0000313" key="1">
    <source>
        <dbReference type="EMBL" id="MCI52644.1"/>
    </source>
</evidence>
<dbReference type="EMBL" id="LXQA010450581">
    <property type="protein sequence ID" value="MCI52644.1"/>
    <property type="molecule type" value="Genomic_DNA"/>
</dbReference>
<evidence type="ECO:0000313" key="2">
    <source>
        <dbReference type="Proteomes" id="UP000265520"/>
    </source>
</evidence>
<dbReference type="AlphaFoldDB" id="A0A392SWP8"/>
<protein>
    <submittedName>
        <fullName evidence="1">Uncharacterized protein</fullName>
    </submittedName>
</protein>
<keyword evidence="2" id="KW-1185">Reference proteome</keyword>